<reference evidence="3" key="1">
    <citation type="submission" date="2023-11" db="EMBL/GenBank/DDBJ databases">
        <title>WGS of Aeromonas in Northern Israel.</title>
        <authorList>
            <person name="Hershko Y."/>
        </authorList>
    </citation>
    <scope>NUCLEOTIDE SEQUENCE</scope>
    <source>
        <strain evidence="3">02297</strain>
    </source>
</reference>
<dbReference type="Proteomes" id="UP001285835">
    <property type="component" value="Unassembled WGS sequence"/>
</dbReference>
<evidence type="ECO:0000313" key="4">
    <source>
        <dbReference type="Proteomes" id="UP001285835"/>
    </source>
</evidence>
<feature type="active site" description="Proton donor" evidence="2">
    <location>
        <position position="37"/>
    </location>
</feature>
<evidence type="ECO:0000256" key="1">
    <source>
        <dbReference type="ARBA" id="ARBA00022801"/>
    </source>
</evidence>
<dbReference type="EC" id="3.1.4.58" evidence="2"/>
<gene>
    <name evidence="3" type="primary">thpR</name>
    <name evidence="3" type="ORF">SJS82_04040</name>
</gene>
<comment type="function">
    <text evidence="2">Hydrolyzes RNA 2',3'-cyclic phosphodiester to an RNA 2'-phosphomonoester.</text>
</comment>
<keyword evidence="1 2" id="KW-0378">Hydrolase</keyword>
<dbReference type="NCBIfam" id="TIGR02258">
    <property type="entry name" value="2_5_ligase"/>
    <property type="match status" value="1"/>
</dbReference>
<dbReference type="EMBL" id="JAWZXF010000005">
    <property type="protein sequence ID" value="MDX7921100.1"/>
    <property type="molecule type" value="Genomic_DNA"/>
</dbReference>
<dbReference type="GO" id="GO:0004113">
    <property type="term" value="F:2',3'-cyclic-nucleotide 3'-phosphodiesterase activity"/>
    <property type="evidence" value="ECO:0007669"/>
    <property type="project" value="InterPro"/>
</dbReference>
<feature type="short sequence motif" description="HXTX 2" evidence="2">
    <location>
        <begin position="119"/>
        <end position="122"/>
    </location>
</feature>
<proteinExistence type="inferred from homology"/>
<evidence type="ECO:0000313" key="3">
    <source>
        <dbReference type="EMBL" id="MDX7921100.1"/>
    </source>
</evidence>
<dbReference type="HAMAP" id="MF_01940">
    <property type="entry name" value="RNA_CPDase"/>
    <property type="match status" value="1"/>
</dbReference>
<dbReference type="AlphaFoldDB" id="A0AAP6L029"/>
<feature type="active site" description="Proton acceptor" evidence="2">
    <location>
        <position position="119"/>
    </location>
</feature>
<comment type="similarity">
    <text evidence="2">Belongs to the 2H phosphoesterase superfamily. ThpR family.</text>
</comment>
<evidence type="ECO:0000256" key="2">
    <source>
        <dbReference type="HAMAP-Rule" id="MF_01940"/>
    </source>
</evidence>
<dbReference type="RefSeq" id="WP_319916403.1">
    <property type="nucleotide sequence ID" value="NZ_JAWZXF010000005.1"/>
</dbReference>
<organism evidence="3 4">
    <name type="scientific">Aeromonas media</name>
    <dbReference type="NCBI Taxonomy" id="651"/>
    <lineage>
        <taxon>Bacteria</taxon>
        <taxon>Pseudomonadati</taxon>
        <taxon>Pseudomonadota</taxon>
        <taxon>Gammaproteobacteria</taxon>
        <taxon>Aeromonadales</taxon>
        <taxon>Aeromonadaceae</taxon>
        <taxon>Aeromonas</taxon>
    </lineage>
</organism>
<comment type="caution">
    <text evidence="3">The sequence shown here is derived from an EMBL/GenBank/DDBJ whole genome shotgun (WGS) entry which is preliminary data.</text>
</comment>
<dbReference type="GO" id="GO:0008664">
    <property type="term" value="F:RNA 2',3'-cyclic 3'-phosphodiesterase activity"/>
    <property type="evidence" value="ECO:0007669"/>
    <property type="project" value="UniProtKB-EC"/>
</dbReference>
<sequence length="181" mass="20141">MPRLFFALPLHQLAPALIDWRERRPWPGLPVPERNLHLTLAFLGEADEATQARLIAAAGQQRCPPFSVHLDQTGWFARAKAAWVGPSEWPNELNVLARALRRHGEKLGLGNGEQGYRPHVTLSRKAGEAPEALPAPDLVLQAESFCLYQSVSTPQGVSYEPIACWPLRARIKETNSEELTP</sequence>
<name>A0AAP6L029_AERME</name>
<protein>
    <recommendedName>
        <fullName evidence="2">RNA 2',3'-cyclic phosphodiesterase</fullName>
        <shortName evidence="2">RNA 2',3'-CPDase</shortName>
        <ecNumber evidence="2">3.1.4.58</ecNumber>
    </recommendedName>
</protein>
<accession>A0AAP6L029</accession>
<feature type="short sequence motif" description="HXTX 1" evidence="2">
    <location>
        <begin position="37"/>
        <end position="40"/>
    </location>
</feature>
<dbReference type="Gene3D" id="3.90.1140.10">
    <property type="entry name" value="Cyclic phosphodiesterase"/>
    <property type="match status" value="1"/>
</dbReference>
<dbReference type="SUPFAM" id="SSF55144">
    <property type="entry name" value="LigT-like"/>
    <property type="match status" value="1"/>
</dbReference>
<comment type="catalytic activity">
    <reaction evidence="2">
        <text>a 3'-end 2',3'-cyclophospho-ribonucleotide-RNA + H2O = a 3'-end 2'-phospho-ribonucleotide-RNA + H(+)</text>
        <dbReference type="Rhea" id="RHEA:11828"/>
        <dbReference type="Rhea" id="RHEA-COMP:10464"/>
        <dbReference type="Rhea" id="RHEA-COMP:17353"/>
        <dbReference type="ChEBI" id="CHEBI:15377"/>
        <dbReference type="ChEBI" id="CHEBI:15378"/>
        <dbReference type="ChEBI" id="CHEBI:83064"/>
        <dbReference type="ChEBI" id="CHEBI:173113"/>
        <dbReference type="EC" id="3.1.4.58"/>
    </reaction>
</comment>
<dbReference type="InterPro" id="IPR004175">
    <property type="entry name" value="RNA_CPDase"/>
</dbReference>
<dbReference type="PANTHER" id="PTHR35561">
    <property type="entry name" value="RNA 2',3'-CYCLIC PHOSPHODIESTERASE"/>
    <property type="match status" value="1"/>
</dbReference>
<dbReference type="InterPro" id="IPR009097">
    <property type="entry name" value="Cyclic_Pdiesterase"/>
</dbReference>
<dbReference type="PANTHER" id="PTHR35561:SF1">
    <property type="entry name" value="RNA 2',3'-CYCLIC PHOSPHODIESTERASE"/>
    <property type="match status" value="1"/>
</dbReference>
<dbReference type="Pfam" id="PF13563">
    <property type="entry name" value="2_5_RNA_ligase2"/>
    <property type="match status" value="1"/>
</dbReference>